<sequence length="111" mass="12557">MFDKFEYEDEALDNAEGYYTKEAPEDELYENLWEDYQSLAASLVIPPESGGKKNAHERLFIEQDIFAHSTNDLGQTDVMTHDIDTGTAPSIKQAPYRAALSIHAFIKKEVA</sequence>
<gene>
    <name evidence="1" type="ORF">DHETER_LOCUS2684</name>
</gene>
<organism evidence="1 2">
    <name type="scientific">Dentiscutata heterogama</name>
    <dbReference type="NCBI Taxonomy" id="1316150"/>
    <lineage>
        <taxon>Eukaryota</taxon>
        <taxon>Fungi</taxon>
        <taxon>Fungi incertae sedis</taxon>
        <taxon>Mucoromycota</taxon>
        <taxon>Glomeromycotina</taxon>
        <taxon>Glomeromycetes</taxon>
        <taxon>Diversisporales</taxon>
        <taxon>Gigasporaceae</taxon>
        <taxon>Dentiscutata</taxon>
    </lineage>
</organism>
<dbReference type="Proteomes" id="UP000789702">
    <property type="component" value="Unassembled WGS sequence"/>
</dbReference>
<dbReference type="EMBL" id="CAJVPU010002048">
    <property type="protein sequence ID" value="CAG8493872.1"/>
    <property type="molecule type" value="Genomic_DNA"/>
</dbReference>
<keyword evidence="2" id="KW-1185">Reference proteome</keyword>
<name>A0ACA9KX04_9GLOM</name>
<protein>
    <submittedName>
        <fullName evidence="1">10832_t:CDS:1</fullName>
    </submittedName>
</protein>
<comment type="caution">
    <text evidence="1">The sequence shown here is derived from an EMBL/GenBank/DDBJ whole genome shotgun (WGS) entry which is preliminary data.</text>
</comment>
<evidence type="ECO:0000313" key="1">
    <source>
        <dbReference type="EMBL" id="CAG8493872.1"/>
    </source>
</evidence>
<reference evidence="1" key="1">
    <citation type="submission" date="2021-06" db="EMBL/GenBank/DDBJ databases">
        <authorList>
            <person name="Kallberg Y."/>
            <person name="Tangrot J."/>
            <person name="Rosling A."/>
        </authorList>
    </citation>
    <scope>NUCLEOTIDE SEQUENCE</scope>
    <source>
        <strain evidence="1">IL203A</strain>
    </source>
</reference>
<evidence type="ECO:0000313" key="2">
    <source>
        <dbReference type="Proteomes" id="UP000789702"/>
    </source>
</evidence>
<proteinExistence type="predicted"/>
<accession>A0ACA9KX04</accession>